<dbReference type="GO" id="GO:0005576">
    <property type="term" value="C:extracellular region"/>
    <property type="evidence" value="ECO:0007669"/>
    <property type="project" value="InterPro"/>
</dbReference>
<evidence type="ECO:0000256" key="1">
    <source>
        <dbReference type="SAM" id="MobiDB-lite"/>
    </source>
</evidence>
<dbReference type="Proteomes" id="UP000199477">
    <property type="component" value="Unassembled WGS sequence"/>
</dbReference>
<organism evidence="2 3">
    <name type="scientific">Dyella marensis</name>
    <dbReference type="NCBI Taxonomy" id="500610"/>
    <lineage>
        <taxon>Bacteria</taxon>
        <taxon>Pseudomonadati</taxon>
        <taxon>Pseudomonadota</taxon>
        <taxon>Gammaproteobacteria</taxon>
        <taxon>Lysobacterales</taxon>
        <taxon>Rhodanobacteraceae</taxon>
        <taxon>Dyella</taxon>
    </lineage>
</organism>
<feature type="compositionally biased region" description="Polar residues" evidence="1">
    <location>
        <begin position="225"/>
        <end position="235"/>
    </location>
</feature>
<dbReference type="AlphaFoldDB" id="A0A1I2GVF9"/>
<evidence type="ECO:0000313" key="3">
    <source>
        <dbReference type="Proteomes" id="UP000199477"/>
    </source>
</evidence>
<accession>A0A1I2GVF9</accession>
<dbReference type="Gene3D" id="3.90.210.10">
    <property type="entry name" value="Heat-Labile Enterotoxin, subunit A"/>
    <property type="match status" value="1"/>
</dbReference>
<dbReference type="SUPFAM" id="SSF56399">
    <property type="entry name" value="ADP-ribosylation"/>
    <property type="match status" value="1"/>
</dbReference>
<evidence type="ECO:0000313" key="2">
    <source>
        <dbReference type="EMBL" id="SFF21120.1"/>
    </source>
</evidence>
<dbReference type="STRING" id="500610.SAMN02799615_02750"/>
<name>A0A1I2GVF9_9GAMM</name>
<dbReference type="Pfam" id="PF02917">
    <property type="entry name" value="Pertussis_S1"/>
    <property type="match status" value="1"/>
</dbReference>
<feature type="region of interest" description="Disordered" evidence="1">
    <location>
        <begin position="197"/>
        <end position="247"/>
    </location>
</feature>
<dbReference type="RefSeq" id="WP_081805030.1">
    <property type="nucleotide sequence ID" value="NZ_FONH01000010.1"/>
</dbReference>
<sequence length="336" mass="36800">MIMLAKRWFSCAGGLLSLVLCGVLPALSNAQVRVVYRYDTRPPQEIFASGFAAPGQDMNLIRHVTGWTDGRAEGDDDGLIATTSEESVARRMAVAHLNHFSDPNAMVFVYAISANHDFFAVMPSLSNFLEQQRAAPAAARYMEREGQLSLVIESYREQQEFVSAAPIPPSAIRWARPISLERDARNRLRPRFGERRINGDWVDDAPDQSANAGHYPVNWPDEPSASPQPAFSLSSCEEDQGASAGPPGVNCTGDLYAAVADDGEVFPRAMLPSCSSAPRPRRAAIMLPCSDAWPLVNISRLARTNAALFPGGDEFLAAIYMSVLANTRWHILLHDE</sequence>
<proteinExistence type="predicted"/>
<keyword evidence="3" id="KW-1185">Reference proteome</keyword>
<gene>
    <name evidence="2" type="ORF">SAMN02799615_02750</name>
</gene>
<dbReference type="InterPro" id="IPR003898">
    <property type="entry name" value="Borpert_toxA"/>
</dbReference>
<dbReference type="EMBL" id="FONH01000010">
    <property type="protein sequence ID" value="SFF21120.1"/>
    <property type="molecule type" value="Genomic_DNA"/>
</dbReference>
<dbReference type="GO" id="GO:0003950">
    <property type="term" value="F:NAD+ poly-ADP-ribosyltransferase activity"/>
    <property type="evidence" value="ECO:0007669"/>
    <property type="project" value="InterPro"/>
</dbReference>
<protein>
    <submittedName>
        <fullName evidence="2">Pertussis toxin, subunit 1</fullName>
    </submittedName>
</protein>
<reference evidence="3" key="1">
    <citation type="submission" date="2016-10" db="EMBL/GenBank/DDBJ databases">
        <authorList>
            <person name="Varghese N."/>
            <person name="Submissions S."/>
        </authorList>
    </citation>
    <scope>NUCLEOTIDE SEQUENCE [LARGE SCALE GENOMIC DNA]</scope>
    <source>
        <strain evidence="3">UNC178MFTsu3.1</strain>
    </source>
</reference>